<reference evidence="1 2" key="1">
    <citation type="submission" date="2022-10" db="EMBL/GenBank/DDBJ databases">
        <title>Comparative genomics and taxonomic characterization of three novel marine species of genus Reichenbachiella exhibiting antioxidant and polysaccharide degradation activities.</title>
        <authorList>
            <person name="Muhammad N."/>
            <person name="Lee Y.-J."/>
            <person name="Ko J."/>
            <person name="Kim S.-G."/>
        </authorList>
    </citation>
    <scope>NUCLEOTIDE SEQUENCE [LARGE SCALE GENOMIC DNA]</scope>
    <source>
        <strain evidence="1 2">ABR2-5</strain>
    </source>
</reference>
<evidence type="ECO:0008006" key="3">
    <source>
        <dbReference type="Google" id="ProtNLM"/>
    </source>
</evidence>
<dbReference type="RefSeq" id="WP_264138877.1">
    <property type="nucleotide sequence ID" value="NZ_JAOYOD010000001.1"/>
</dbReference>
<sequence length="187" mass="21329">MKINFLITSLFLLTLILSSCIDQKEIVVKSDQKLALVDSLINLQKTGLDGKSLSKSGSINGVQETLDIQIDTSFVKSEFKVLNNKKFDYIFTNGGYTKTEEGNITTYQRKPEEYAGPLLLQLTFDDDQLTQLYLIEERDNYLYRTRNEAQFDFDKSEGLISNYQLQGLQKIIALDSTGYQIRGKVKL</sequence>
<dbReference type="PROSITE" id="PS51257">
    <property type="entry name" value="PROKAR_LIPOPROTEIN"/>
    <property type="match status" value="1"/>
</dbReference>
<gene>
    <name evidence="1" type="ORF">N7U62_15325</name>
</gene>
<protein>
    <recommendedName>
        <fullName evidence="3">Lipoprotein</fullName>
    </recommendedName>
</protein>
<proteinExistence type="predicted"/>
<comment type="caution">
    <text evidence="1">The sequence shown here is derived from an EMBL/GenBank/DDBJ whole genome shotgun (WGS) entry which is preliminary data.</text>
</comment>
<keyword evidence="2" id="KW-1185">Reference proteome</keyword>
<organism evidence="1 2">
    <name type="scientific">Reichenbachiella ulvae</name>
    <dbReference type="NCBI Taxonomy" id="2980104"/>
    <lineage>
        <taxon>Bacteria</taxon>
        <taxon>Pseudomonadati</taxon>
        <taxon>Bacteroidota</taxon>
        <taxon>Cytophagia</taxon>
        <taxon>Cytophagales</taxon>
        <taxon>Reichenbachiellaceae</taxon>
        <taxon>Reichenbachiella</taxon>
    </lineage>
</organism>
<dbReference type="EMBL" id="JAOYOD010000001">
    <property type="protein sequence ID" value="MCV9388053.1"/>
    <property type="molecule type" value="Genomic_DNA"/>
</dbReference>
<evidence type="ECO:0000313" key="1">
    <source>
        <dbReference type="EMBL" id="MCV9388053.1"/>
    </source>
</evidence>
<dbReference type="Proteomes" id="UP001300692">
    <property type="component" value="Unassembled WGS sequence"/>
</dbReference>
<accession>A0ABT3CWI4</accession>
<evidence type="ECO:0000313" key="2">
    <source>
        <dbReference type="Proteomes" id="UP001300692"/>
    </source>
</evidence>
<name>A0ABT3CWI4_9BACT</name>